<reference evidence="2 3" key="1">
    <citation type="submission" date="2016-05" db="EMBL/GenBank/DDBJ databases">
        <title>First whole genome sequencing of Entamoeba histolytica HM1:IMSS-clone-6.</title>
        <authorList>
            <person name="Mukherjee Avik.K."/>
            <person name="Izumyama S."/>
            <person name="Nakada-Tsukui K."/>
            <person name="Nozaki T."/>
        </authorList>
    </citation>
    <scope>NUCLEOTIDE SEQUENCE [LARGE SCALE GENOMIC DNA]</scope>
    <source>
        <strain evidence="2 3">HM1:IMSS clone 6</strain>
    </source>
</reference>
<gene>
    <name evidence="2" type="ORF">CL6EHI_115340</name>
</gene>
<dbReference type="AlphaFoldDB" id="A0A175JWP9"/>
<dbReference type="VEuPathDB" id="AmoebaDB:KM1_032830"/>
<dbReference type="VEuPathDB" id="AmoebaDB:EHI8A_010820"/>
<feature type="compositionally biased region" description="Polar residues" evidence="1">
    <location>
        <begin position="826"/>
        <end position="839"/>
    </location>
</feature>
<accession>A0A175JWP9</accession>
<proteinExistence type="predicted"/>
<dbReference type="eggNOG" id="ENOG502RF5W">
    <property type="taxonomic scope" value="Eukaryota"/>
</dbReference>
<dbReference type="VEuPathDB" id="AmoebaDB:EHI7A_016930"/>
<evidence type="ECO:0000256" key="1">
    <source>
        <dbReference type="SAM" id="MobiDB-lite"/>
    </source>
</evidence>
<organism evidence="2 3">
    <name type="scientific">Entamoeba histolytica</name>
    <dbReference type="NCBI Taxonomy" id="5759"/>
    <lineage>
        <taxon>Eukaryota</taxon>
        <taxon>Amoebozoa</taxon>
        <taxon>Evosea</taxon>
        <taxon>Archamoebae</taxon>
        <taxon>Mastigamoebida</taxon>
        <taxon>Entamoebidae</taxon>
        <taxon>Entamoeba</taxon>
    </lineage>
</organism>
<dbReference type="VEuPathDB" id="AmoebaDB:EHI_115340"/>
<sequence>MEKKLADIIENNNIKKDILPKYFQYYKSYVSDIKNIDNKTFEIETIELEVDFKEEEMNENSILKTNKFNEIFTTMRNEHGKVSVSSLKFVTRNSNKEELILMIKDFVISCNDQPTMSFNELEISINTNNNQPIQCCVKKEKEKCCIKGIESLFDSFFGYEQNPLKKEMSINIGSIEWNIPYEIINGDEIFNKIKEINTFKQEFVKILTLKTQPSSWFFSVSKTQVSEVPQIHLIWNCQEPIKMNIYIDNGINIQVLLKPDNESKYGICIDSIHIFNNNQEYMEVLSIAVTEEQITCNIHIKDMKQNNQFISFIQLISKLEQILSELFNINKEVKFMINSILIDVGMDQINIVIQNTQGLWMSRTPKGEIISGGIDGDQTVVTIKKKINENDFIEIMEMQLIEFKITTREEAILNTQNVNFFTPTNETITPRLIKTSNNLKTLNRFYTLNENVLDQLDLYLRYSHHCYSITINNVMILDFNELHLIFSVFNLLFKIPQNDVNNEIKSSSLDQCILPFNNKEGKQIMNSDFIEIEINSITIKDNKNNYTDKDAIIRLRFVPNFFGSGNFVSILSIKIDLKIIKIEGNLYTFTKYKSFNDLLNQIRSENKETITETMYCLTPPIDQLIIGTITVLENDKDYEYSFIHDFNTFIQTRPTEIHLQINHLQLHFCDSSITLDNGLIRIIGNTSKERILIDSKELKFNDSIIMRLCDVVLIENNDDVWNINLPPTCISTTNNIEEITKFLNNILKTFDNDNKKQSFKYYSIDEEEFIVEGIERIERKVDKDTIKLSTFPDDRLFFKDETNEFFGEGSDLQESEGTQMMGFGSEDTTPSKPNNSKYQSNDEEIKFSLNNQEIKQWLSVNFNSIEIEINIKDKELNHENIETLVLINVGIKNGMYKVDKRKQSQLSFEINTFTIKMINIQLLSNEKEENTLLTLSSSNSSVPNIIFKQNRWFPKYSIYPVDEITIFFNYAQIDVNYLTRHMMVLERLVHSINIDDNILSSNHLFIRNFSIKGFGQIIVHSYIEQLAKMNVCNESFQIPSTDKMNLSGNYANVFDSLFKELYEKKSYVKILLGMIRSILSSNRSTLISISDSTASLLNKFTQPQN</sequence>
<dbReference type="Proteomes" id="UP000078387">
    <property type="component" value="Unassembled WGS sequence"/>
</dbReference>
<name>A0A175JWP9_ENTHI</name>
<protein>
    <submittedName>
        <fullName evidence="2">Uncharacterized protein</fullName>
    </submittedName>
</protein>
<evidence type="ECO:0000313" key="3">
    <source>
        <dbReference type="Proteomes" id="UP000078387"/>
    </source>
</evidence>
<feature type="region of interest" description="Disordered" evidence="1">
    <location>
        <begin position="807"/>
        <end position="840"/>
    </location>
</feature>
<dbReference type="VEuPathDB" id="AmoebaDB:EHI5A_028490"/>
<evidence type="ECO:0000313" key="2">
    <source>
        <dbReference type="EMBL" id="GAT97868.1"/>
    </source>
</evidence>
<comment type="caution">
    <text evidence="2">The sequence shown here is derived from an EMBL/GenBank/DDBJ whole genome shotgun (WGS) entry which is preliminary data.</text>
</comment>
<dbReference type="EMBL" id="BDEQ01000001">
    <property type="protein sequence ID" value="GAT97868.1"/>
    <property type="molecule type" value="Genomic_DNA"/>
</dbReference>